<evidence type="ECO:0008006" key="4">
    <source>
        <dbReference type="Google" id="ProtNLM"/>
    </source>
</evidence>
<feature type="region of interest" description="Disordered" evidence="1">
    <location>
        <begin position="115"/>
        <end position="135"/>
    </location>
</feature>
<sequence>MTQSQPGPAPREARSLPRGGRRVLLQTRFCLLCCVLIHPCVLHSLIRPVLSPGAHQRGLPLQAVTHNVMPHTTRRSAVVESRVLATHHRLVPNRHTRTSSPRVTTDTGRSSTGVVFHSTGLSHHQPVPQSRSQPI</sequence>
<evidence type="ECO:0000256" key="1">
    <source>
        <dbReference type="SAM" id="MobiDB-lite"/>
    </source>
</evidence>
<comment type="caution">
    <text evidence="2">The sequence shown here is derived from an EMBL/GenBank/DDBJ whole genome shotgun (WGS) entry which is preliminary data.</text>
</comment>
<dbReference type="AlphaFoldDB" id="A0AAV7W5X9"/>
<protein>
    <recommendedName>
        <fullName evidence="4">Secreted protein</fullName>
    </recommendedName>
</protein>
<dbReference type="Proteomes" id="UP001066276">
    <property type="component" value="Chromosome 1_2"/>
</dbReference>
<reference evidence="2" key="1">
    <citation type="journal article" date="2022" name="bioRxiv">
        <title>Sequencing and chromosome-scale assembly of the giantPleurodeles waltlgenome.</title>
        <authorList>
            <person name="Brown T."/>
            <person name="Elewa A."/>
            <person name="Iarovenko S."/>
            <person name="Subramanian E."/>
            <person name="Araus A.J."/>
            <person name="Petzold A."/>
            <person name="Susuki M."/>
            <person name="Suzuki K.-i.T."/>
            <person name="Hayashi T."/>
            <person name="Toyoda A."/>
            <person name="Oliveira C."/>
            <person name="Osipova E."/>
            <person name="Leigh N.D."/>
            <person name="Simon A."/>
            <person name="Yun M.H."/>
        </authorList>
    </citation>
    <scope>NUCLEOTIDE SEQUENCE</scope>
    <source>
        <strain evidence="2">20211129_DDA</strain>
        <tissue evidence="2">Liver</tissue>
    </source>
</reference>
<keyword evidence="3" id="KW-1185">Reference proteome</keyword>
<proteinExistence type="predicted"/>
<gene>
    <name evidence="2" type="ORF">NDU88_004680</name>
</gene>
<organism evidence="2 3">
    <name type="scientific">Pleurodeles waltl</name>
    <name type="common">Iberian ribbed newt</name>
    <dbReference type="NCBI Taxonomy" id="8319"/>
    <lineage>
        <taxon>Eukaryota</taxon>
        <taxon>Metazoa</taxon>
        <taxon>Chordata</taxon>
        <taxon>Craniata</taxon>
        <taxon>Vertebrata</taxon>
        <taxon>Euteleostomi</taxon>
        <taxon>Amphibia</taxon>
        <taxon>Batrachia</taxon>
        <taxon>Caudata</taxon>
        <taxon>Salamandroidea</taxon>
        <taxon>Salamandridae</taxon>
        <taxon>Pleurodelinae</taxon>
        <taxon>Pleurodeles</taxon>
    </lineage>
</organism>
<evidence type="ECO:0000313" key="3">
    <source>
        <dbReference type="Proteomes" id="UP001066276"/>
    </source>
</evidence>
<accession>A0AAV7W5X9</accession>
<dbReference type="EMBL" id="JANPWB010000002">
    <property type="protein sequence ID" value="KAJ1209302.1"/>
    <property type="molecule type" value="Genomic_DNA"/>
</dbReference>
<name>A0AAV7W5X9_PLEWA</name>
<evidence type="ECO:0000313" key="2">
    <source>
        <dbReference type="EMBL" id="KAJ1209302.1"/>
    </source>
</evidence>